<feature type="region of interest" description="Disordered" evidence="1">
    <location>
        <begin position="109"/>
        <end position="169"/>
    </location>
</feature>
<feature type="region of interest" description="Disordered" evidence="1">
    <location>
        <begin position="428"/>
        <end position="460"/>
    </location>
</feature>
<dbReference type="Proteomes" id="UP001472677">
    <property type="component" value="Unassembled WGS sequence"/>
</dbReference>
<feature type="compositionally biased region" description="Low complexity" evidence="1">
    <location>
        <begin position="132"/>
        <end position="141"/>
    </location>
</feature>
<proteinExistence type="predicted"/>
<reference evidence="2 3" key="1">
    <citation type="journal article" date="2024" name="G3 (Bethesda)">
        <title>Genome assembly of Hibiscus sabdariffa L. provides insights into metabolisms of medicinal natural products.</title>
        <authorList>
            <person name="Kim T."/>
        </authorList>
    </citation>
    <scope>NUCLEOTIDE SEQUENCE [LARGE SCALE GENOMIC DNA]</scope>
    <source>
        <strain evidence="2">TK-2024</strain>
        <tissue evidence="2">Old leaves</tissue>
    </source>
</reference>
<evidence type="ECO:0000313" key="2">
    <source>
        <dbReference type="EMBL" id="KAK8593857.1"/>
    </source>
</evidence>
<evidence type="ECO:0000313" key="3">
    <source>
        <dbReference type="Proteomes" id="UP001472677"/>
    </source>
</evidence>
<dbReference type="EMBL" id="JBBPBM010000003">
    <property type="protein sequence ID" value="KAK8593857.1"/>
    <property type="molecule type" value="Genomic_DNA"/>
</dbReference>
<dbReference type="PRINTS" id="PR01217">
    <property type="entry name" value="PRICHEXTENSN"/>
</dbReference>
<evidence type="ECO:0000256" key="1">
    <source>
        <dbReference type="SAM" id="MobiDB-lite"/>
    </source>
</evidence>
<gene>
    <name evidence="2" type="ORF">V6N12_045930</name>
</gene>
<name>A0ABR2G447_9ROSI</name>
<organism evidence="2 3">
    <name type="scientific">Hibiscus sabdariffa</name>
    <name type="common">roselle</name>
    <dbReference type="NCBI Taxonomy" id="183260"/>
    <lineage>
        <taxon>Eukaryota</taxon>
        <taxon>Viridiplantae</taxon>
        <taxon>Streptophyta</taxon>
        <taxon>Embryophyta</taxon>
        <taxon>Tracheophyta</taxon>
        <taxon>Spermatophyta</taxon>
        <taxon>Magnoliopsida</taxon>
        <taxon>eudicotyledons</taxon>
        <taxon>Gunneridae</taxon>
        <taxon>Pentapetalae</taxon>
        <taxon>rosids</taxon>
        <taxon>malvids</taxon>
        <taxon>Malvales</taxon>
        <taxon>Malvaceae</taxon>
        <taxon>Malvoideae</taxon>
        <taxon>Hibiscus</taxon>
    </lineage>
</organism>
<accession>A0ABR2G447</accession>
<feature type="compositionally biased region" description="Low complexity" evidence="1">
    <location>
        <begin position="227"/>
        <end position="240"/>
    </location>
</feature>
<comment type="caution">
    <text evidence="2">The sequence shown here is derived from an EMBL/GenBank/DDBJ whole genome shotgun (WGS) entry which is preliminary data.</text>
</comment>
<protein>
    <submittedName>
        <fullName evidence="2">Uncharacterized protein</fullName>
    </submittedName>
</protein>
<feature type="region of interest" description="Disordered" evidence="1">
    <location>
        <begin position="280"/>
        <end position="390"/>
    </location>
</feature>
<feature type="region of interest" description="Disordered" evidence="1">
    <location>
        <begin position="218"/>
        <end position="247"/>
    </location>
</feature>
<keyword evidence="3" id="KW-1185">Reference proteome</keyword>
<sequence length="475" mass="52501">MPTSHNQTVDRTRLVLINAIITDYKFNVGEVIARELSNACQNDKGILAFPYLISALCRRAAVPAQPTDKYTPDKSGWTRKEYMQKMEIADAVPIQMAMPTLLALEQPEPVAPAGRAPSPAATPPADHVTSRAPTPAATPATQDSRQSTPPSPMGSAPTPPPSPPTQSEEAAPIHILQLRSQLQRIEARQLQHMEETKVFRTSLINFLCFQFPSAAAFFSTPPPTEQPAPATAQPTTPTDPSEGAGNTEQLHLSEEDIFDWHTPMEHQSQLKQADIPSRFKAEDAPAPAEPPAAQEHTPRRRGKTPAKRIVLSDHSSSPEQPEQKPAKRQRRYHAITIDSDDESSAGLPAAKPEQSADPSLSNPLEVPGNRLPETGSRQTLPPARGACFDHRPRIHSGRKFKYLPRHLPRQARKIQQGVRYDQHIFPNTIRPGAHQTKAQDISRAGPKPKHTKPTRSTSLSREKSYFIRITLLYDF</sequence>
<feature type="compositionally biased region" description="Pro residues" evidence="1">
    <location>
        <begin position="149"/>
        <end position="164"/>
    </location>
</feature>